<dbReference type="Proteomes" id="UP000887578">
    <property type="component" value="Unplaced"/>
</dbReference>
<name>A0A914QLZ0_9BILA</name>
<dbReference type="WBParaSite" id="PDA_v2.g30780.t1">
    <property type="protein sequence ID" value="PDA_v2.g30780.t1"/>
    <property type="gene ID" value="PDA_v2.g30780"/>
</dbReference>
<protein>
    <submittedName>
        <fullName evidence="5">AB hydrolase-1 domain-containing protein</fullName>
    </submittedName>
</protein>
<dbReference type="GO" id="GO:0097176">
    <property type="term" value="P:epoxide metabolic process"/>
    <property type="evidence" value="ECO:0007669"/>
    <property type="project" value="TreeGrafter"/>
</dbReference>
<comment type="similarity">
    <text evidence="1">Belongs to the peptidase S33 family.</text>
</comment>
<dbReference type="Pfam" id="PF00561">
    <property type="entry name" value="Abhydrolase_1"/>
    <property type="match status" value="1"/>
</dbReference>
<dbReference type="GO" id="GO:0004301">
    <property type="term" value="F:epoxide hydrolase activity"/>
    <property type="evidence" value="ECO:0007669"/>
    <property type="project" value="TreeGrafter"/>
</dbReference>
<evidence type="ECO:0000256" key="1">
    <source>
        <dbReference type="ARBA" id="ARBA00010088"/>
    </source>
</evidence>
<evidence type="ECO:0000313" key="4">
    <source>
        <dbReference type="Proteomes" id="UP000887578"/>
    </source>
</evidence>
<dbReference type="AlphaFoldDB" id="A0A914QLZ0"/>
<dbReference type="Gene3D" id="3.40.50.1820">
    <property type="entry name" value="alpha/beta hydrolase"/>
    <property type="match status" value="1"/>
</dbReference>
<dbReference type="PANTHER" id="PTHR21661:SF16">
    <property type="entry name" value="EPOXIDE HYDROLASE"/>
    <property type="match status" value="1"/>
</dbReference>
<keyword evidence="4" id="KW-1185">Reference proteome</keyword>
<organism evidence="4 5">
    <name type="scientific">Panagrolaimus davidi</name>
    <dbReference type="NCBI Taxonomy" id="227884"/>
    <lineage>
        <taxon>Eukaryota</taxon>
        <taxon>Metazoa</taxon>
        <taxon>Ecdysozoa</taxon>
        <taxon>Nematoda</taxon>
        <taxon>Chromadorea</taxon>
        <taxon>Rhabditida</taxon>
        <taxon>Tylenchina</taxon>
        <taxon>Panagrolaimomorpha</taxon>
        <taxon>Panagrolaimoidea</taxon>
        <taxon>Panagrolaimidae</taxon>
        <taxon>Panagrolaimus</taxon>
    </lineage>
</organism>
<accession>A0A914QLZ0</accession>
<proteinExistence type="inferred from homology"/>
<dbReference type="InterPro" id="IPR000073">
    <property type="entry name" value="AB_hydrolase_1"/>
</dbReference>
<keyword evidence="2" id="KW-0378">Hydrolase</keyword>
<evidence type="ECO:0000313" key="5">
    <source>
        <dbReference type="WBParaSite" id="PDA_v2.g30780.t1"/>
    </source>
</evidence>
<dbReference type="InterPro" id="IPR029058">
    <property type="entry name" value="AB_hydrolase_fold"/>
</dbReference>
<sequence length="197" mass="22548">MYFQTYLTEFEGIDLHFLRHDFPLKKGQQKIPILLIHGFGSSFWDFYKISPILSNPTRFGYDFGGNGKQIVFDVIVPSLPGFGFSEAPIKPGLSSIQSARIFGKLMERIGHEKYFVHGSNVLGSQIASNLALIRPKNVRGIHLANPFFDFEANFVAKIKWFISKILKQEFNDLKIPQNMDSFERPDTYGSFFQTINN</sequence>
<evidence type="ECO:0000256" key="2">
    <source>
        <dbReference type="ARBA" id="ARBA00022801"/>
    </source>
</evidence>
<feature type="domain" description="AB hydrolase-1" evidence="3">
    <location>
        <begin position="32"/>
        <end position="166"/>
    </location>
</feature>
<dbReference type="PANTHER" id="PTHR21661">
    <property type="entry name" value="EPOXIDE HYDROLASE 1-RELATED"/>
    <property type="match status" value="1"/>
</dbReference>
<evidence type="ECO:0000259" key="3">
    <source>
        <dbReference type="Pfam" id="PF00561"/>
    </source>
</evidence>
<dbReference type="SUPFAM" id="SSF53474">
    <property type="entry name" value="alpha/beta-Hydrolases"/>
    <property type="match status" value="1"/>
</dbReference>
<reference evidence="5" key="1">
    <citation type="submission" date="2022-11" db="UniProtKB">
        <authorList>
            <consortium name="WormBaseParasite"/>
        </authorList>
    </citation>
    <scope>IDENTIFICATION</scope>
</reference>